<evidence type="ECO:0000256" key="12">
    <source>
        <dbReference type="ARBA" id="ARBA00023006"/>
    </source>
</evidence>
<evidence type="ECO:0000256" key="16">
    <source>
        <dbReference type="ARBA" id="ARBA00023157"/>
    </source>
</evidence>
<evidence type="ECO:0000313" key="22">
    <source>
        <dbReference type="EMBL" id="KAG9233814.1"/>
    </source>
</evidence>
<dbReference type="Proteomes" id="UP000824998">
    <property type="component" value="Unassembled WGS sequence"/>
</dbReference>
<name>A0A9P7YHL1_9HELO</name>
<reference evidence="22" key="1">
    <citation type="journal article" date="2021" name="IMA Fungus">
        <title>Genomic characterization of three marine fungi, including Emericellopsis atlantica sp. nov. with signatures of a generalist lifestyle and marine biomass degradation.</title>
        <authorList>
            <person name="Hagestad O.C."/>
            <person name="Hou L."/>
            <person name="Andersen J.H."/>
            <person name="Hansen E.H."/>
            <person name="Altermark B."/>
            <person name="Li C."/>
            <person name="Kuhnert E."/>
            <person name="Cox R.J."/>
            <person name="Crous P.W."/>
            <person name="Spatafora J.W."/>
            <person name="Lail K."/>
            <person name="Amirebrahimi M."/>
            <person name="Lipzen A."/>
            <person name="Pangilinan J."/>
            <person name="Andreopoulos W."/>
            <person name="Hayes R.D."/>
            <person name="Ng V."/>
            <person name="Grigoriev I.V."/>
            <person name="Jackson S.A."/>
            <person name="Sutton T.D.S."/>
            <person name="Dobson A.D.W."/>
            <person name="Rama T."/>
        </authorList>
    </citation>
    <scope>NUCLEOTIDE SEQUENCE</scope>
    <source>
        <strain evidence="22">TRa018bII</strain>
    </source>
</reference>
<gene>
    <name evidence="22" type="ORF">BJ875DRAFT_463206</name>
</gene>
<evidence type="ECO:0000256" key="9">
    <source>
        <dbReference type="ARBA" id="ARBA00022729"/>
    </source>
</evidence>
<evidence type="ECO:0000313" key="23">
    <source>
        <dbReference type="Proteomes" id="UP000824998"/>
    </source>
</evidence>
<evidence type="ECO:0000256" key="17">
    <source>
        <dbReference type="ARBA" id="ARBA00023329"/>
    </source>
</evidence>
<accession>A0A9P7YHL1</accession>
<keyword evidence="10" id="KW-0653">Protein transport</keyword>
<keyword evidence="9 20" id="KW-0732">Signal</keyword>
<keyword evidence="14" id="KW-0496">Mitochondrion</keyword>
<evidence type="ECO:0000256" key="4">
    <source>
        <dbReference type="ARBA" id="ARBA00004614"/>
    </source>
</evidence>
<dbReference type="GO" id="GO:0034045">
    <property type="term" value="C:phagophore assembly site membrane"/>
    <property type="evidence" value="ECO:0007669"/>
    <property type="project" value="UniProtKB-SubCell"/>
</dbReference>
<feature type="transmembrane region" description="Helical" evidence="19">
    <location>
        <begin position="259"/>
        <end position="279"/>
    </location>
</feature>
<evidence type="ECO:0000256" key="1">
    <source>
        <dbReference type="ARBA" id="ARBA00004304"/>
    </source>
</evidence>
<feature type="compositionally biased region" description="Basic and acidic residues" evidence="18">
    <location>
        <begin position="177"/>
        <end position="214"/>
    </location>
</feature>
<keyword evidence="13" id="KW-0333">Golgi apparatus</keyword>
<keyword evidence="12" id="KW-0072">Autophagy</keyword>
<evidence type="ECO:0000256" key="10">
    <source>
        <dbReference type="ARBA" id="ARBA00022927"/>
    </source>
</evidence>
<keyword evidence="17" id="KW-0968">Cytoplasmic vesicle</keyword>
<dbReference type="GO" id="GO:0030659">
    <property type="term" value="C:cytoplasmic vesicle membrane"/>
    <property type="evidence" value="ECO:0007669"/>
    <property type="project" value="UniProtKB-SubCell"/>
</dbReference>
<evidence type="ECO:0000256" key="18">
    <source>
        <dbReference type="SAM" id="MobiDB-lite"/>
    </source>
</evidence>
<keyword evidence="11 19" id="KW-1133">Transmembrane helix</keyword>
<evidence type="ECO:0000256" key="15">
    <source>
        <dbReference type="ARBA" id="ARBA00023136"/>
    </source>
</evidence>
<feature type="chain" id="PRO_5040146046" description="Autophagy-related protein 27" evidence="20">
    <location>
        <begin position="25"/>
        <end position="332"/>
    </location>
</feature>
<feature type="signal peptide" evidence="20">
    <location>
        <begin position="1"/>
        <end position="24"/>
    </location>
</feature>
<dbReference type="GO" id="GO:0000139">
    <property type="term" value="C:Golgi membrane"/>
    <property type="evidence" value="ECO:0007669"/>
    <property type="project" value="UniProtKB-SubCell"/>
</dbReference>
<dbReference type="PROSITE" id="PS51914">
    <property type="entry name" value="MRH"/>
    <property type="match status" value="1"/>
</dbReference>
<evidence type="ECO:0000256" key="6">
    <source>
        <dbReference type="ARBA" id="ARBA00013776"/>
    </source>
</evidence>
<sequence>MRLPRSPADTAILSVAIFPLLSIAYTLDCKHIQADGIGFNLEALGGPHSVQHTADLGPSQRNTTYTIDICKALTKKKGGNKNEECPNNTRVCAVQYLVTDDGKNRNLEETYPIAGDLKESKGFGHLDPKWQRLSTLPSNDDSKKEGLVIDLHGGYKEDGGRKQNAIIEFQCDKTRSGLENLPREGEREEATLLGREHVSEKSEEPETPPADDKTPSLTFDSYGPWPKSPEQDLLRLTWKTKWACEDAKKQHDAENASHWGFFTWFILIAFLSTAAYLIFGSWLNYNRYGARGWDLLPHGDTIRDVPYLMKDWIRRVVNAIQGGGSRGGYAAV</sequence>
<evidence type="ECO:0000256" key="11">
    <source>
        <dbReference type="ARBA" id="ARBA00022989"/>
    </source>
</evidence>
<dbReference type="Pfam" id="PF09451">
    <property type="entry name" value="ATG27"/>
    <property type="match status" value="1"/>
</dbReference>
<evidence type="ECO:0000256" key="13">
    <source>
        <dbReference type="ARBA" id="ARBA00023034"/>
    </source>
</evidence>
<protein>
    <recommendedName>
        <fullName evidence="6">Autophagy-related protein 27</fullName>
    </recommendedName>
</protein>
<dbReference type="PANTHER" id="PTHR15071:SF13">
    <property type="entry name" value="AUTOPHAGY-RELATED PROTEIN 27"/>
    <property type="match status" value="1"/>
</dbReference>
<comment type="caution">
    <text evidence="22">The sequence shown here is derived from an EMBL/GenBank/DDBJ whole genome shotgun (WGS) entry which is preliminary data.</text>
</comment>
<dbReference type="AlphaFoldDB" id="A0A9P7YHL1"/>
<evidence type="ECO:0000256" key="3">
    <source>
        <dbReference type="ARBA" id="ARBA00004472"/>
    </source>
</evidence>
<dbReference type="InterPro" id="IPR009011">
    <property type="entry name" value="Man6P_isomerase_rcpt-bd_dom_sf"/>
</dbReference>
<dbReference type="InterPro" id="IPR044865">
    <property type="entry name" value="MRH_dom"/>
</dbReference>
<evidence type="ECO:0000256" key="20">
    <source>
        <dbReference type="SAM" id="SignalP"/>
    </source>
</evidence>
<evidence type="ECO:0000256" key="8">
    <source>
        <dbReference type="ARBA" id="ARBA00022692"/>
    </source>
</evidence>
<evidence type="ECO:0000256" key="19">
    <source>
        <dbReference type="SAM" id="Phobius"/>
    </source>
</evidence>
<feature type="region of interest" description="Disordered" evidence="18">
    <location>
        <begin position="177"/>
        <end position="218"/>
    </location>
</feature>
<comment type="similarity">
    <text evidence="5">Belongs to the ATG27 family.</text>
</comment>
<dbReference type="EMBL" id="MU251485">
    <property type="protein sequence ID" value="KAG9233814.1"/>
    <property type="molecule type" value="Genomic_DNA"/>
</dbReference>
<dbReference type="OrthoDB" id="29460at2759"/>
<dbReference type="Gene3D" id="2.70.130.10">
    <property type="entry name" value="Mannose-6-phosphate receptor binding domain"/>
    <property type="match status" value="1"/>
</dbReference>
<organism evidence="22 23">
    <name type="scientific">Amylocarpus encephaloides</name>
    <dbReference type="NCBI Taxonomy" id="45428"/>
    <lineage>
        <taxon>Eukaryota</taxon>
        <taxon>Fungi</taxon>
        <taxon>Dikarya</taxon>
        <taxon>Ascomycota</taxon>
        <taxon>Pezizomycotina</taxon>
        <taxon>Leotiomycetes</taxon>
        <taxon>Helotiales</taxon>
        <taxon>Helotiales incertae sedis</taxon>
        <taxon>Amylocarpus</taxon>
    </lineage>
</organism>
<dbReference type="SUPFAM" id="SSF50911">
    <property type="entry name" value="Mannose 6-phosphate receptor domain"/>
    <property type="match status" value="1"/>
</dbReference>
<evidence type="ECO:0000259" key="21">
    <source>
        <dbReference type="PROSITE" id="PS51914"/>
    </source>
</evidence>
<evidence type="ECO:0000256" key="5">
    <source>
        <dbReference type="ARBA" id="ARBA00005363"/>
    </source>
</evidence>
<dbReference type="InterPro" id="IPR018939">
    <property type="entry name" value="Autophagy-rel_prot_27"/>
</dbReference>
<keyword evidence="23" id="KW-1185">Reference proteome</keyword>
<keyword evidence="16" id="KW-1015">Disulfide bond</keyword>
<evidence type="ECO:0000256" key="7">
    <source>
        <dbReference type="ARBA" id="ARBA00022448"/>
    </source>
</evidence>
<feature type="domain" description="MRH" evidence="21">
    <location>
        <begin position="27"/>
        <end position="246"/>
    </location>
</feature>
<keyword evidence="7" id="KW-0813">Transport</keyword>
<dbReference type="GO" id="GO:0015031">
    <property type="term" value="P:protein transport"/>
    <property type="evidence" value="ECO:0007669"/>
    <property type="project" value="UniProtKB-KW"/>
</dbReference>
<dbReference type="PANTHER" id="PTHR15071">
    <property type="entry name" value="MANNOSE-6-PHOSPHATE RECEPTOR FAMILY MEMBER"/>
    <property type="match status" value="1"/>
</dbReference>
<keyword evidence="8 19" id="KW-0812">Transmembrane</keyword>
<proteinExistence type="inferred from homology"/>
<evidence type="ECO:0000256" key="14">
    <source>
        <dbReference type="ARBA" id="ARBA00023128"/>
    </source>
</evidence>
<keyword evidence="15 19" id="KW-0472">Membrane</keyword>
<dbReference type="GO" id="GO:0006914">
    <property type="term" value="P:autophagy"/>
    <property type="evidence" value="ECO:0007669"/>
    <property type="project" value="UniProtKB-KW"/>
</dbReference>
<comment type="subcellular location">
    <subcellularLocation>
        <location evidence="2">Cytoplasmic vesicle membrane</location>
        <topology evidence="2">Single-pass type I membrane protein</topology>
    </subcellularLocation>
    <subcellularLocation>
        <location evidence="4">Golgi apparatus membrane</location>
        <topology evidence="4">Single-pass type I membrane protein</topology>
    </subcellularLocation>
    <subcellularLocation>
        <location evidence="1">Mitochondrion membrane</location>
        <topology evidence="1">Single-pass membrane protein</topology>
    </subcellularLocation>
    <subcellularLocation>
        <location evidence="3">Preautophagosomal structure membrane</location>
        <topology evidence="3">Single-pass type I membrane protein</topology>
    </subcellularLocation>
</comment>
<evidence type="ECO:0000256" key="2">
    <source>
        <dbReference type="ARBA" id="ARBA00004358"/>
    </source>
</evidence>
<dbReference type="GO" id="GO:0031966">
    <property type="term" value="C:mitochondrial membrane"/>
    <property type="evidence" value="ECO:0007669"/>
    <property type="project" value="UniProtKB-SubCell"/>
</dbReference>